<accession>A0AAU6WKC0</accession>
<evidence type="ECO:0008006" key="3">
    <source>
        <dbReference type="Google" id="ProtNLM"/>
    </source>
</evidence>
<keyword evidence="2" id="KW-1185">Reference proteome</keyword>
<evidence type="ECO:0000313" key="1">
    <source>
        <dbReference type="EMBL" id="XAO72821.1"/>
    </source>
</evidence>
<protein>
    <recommendedName>
        <fullName evidence="3">Outer membrane protein beta-barrel domain-containing protein</fullName>
    </recommendedName>
</protein>
<sequence length="122" mass="14199">MRAQRITDYMTWSSPNAKHSTVLGLEAGRVEYPDSNNSGYQMKILGNYNYKWFNFNMMYQYGSYFLSEYAFSKVFSENTTYKKISLSAFVNENFFDQKLSMSSGANYTDDIFTGNRHLLLST</sequence>
<dbReference type="AlphaFoldDB" id="A0AAU6WKC0"/>
<dbReference type="Proteomes" id="UP001463665">
    <property type="component" value="Chromosome"/>
</dbReference>
<dbReference type="EMBL" id="CP154834">
    <property type="protein sequence ID" value="XAO72821.1"/>
    <property type="molecule type" value="Genomic_DNA"/>
</dbReference>
<organism evidence="1 2">
    <name type="scientific">Chryseobacterium endophyticum</name>
    <dbReference type="NCBI Taxonomy" id="1854762"/>
    <lineage>
        <taxon>Bacteria</taxon>
        <taxon>Pseudomonadati</taxon>
        <taxon>Bacteroidota</taxon>
        <taxon>Flavobacteriia</taxon>
        <taxon>Flavobacteriales</taxon>
        <taxon>Weeksellaceae</taxon>
        <taxon>Chryseobacterium group</taxon>
        <taxon>Chryseobacterium</taxon>
    </lineage>
</organism>
<evidence type="ECO:0000313" key="2">
    <source>
        <dbReference type="Proteomes" id="UP001463665"/>
    </source>
</evidence>
<reference evidence="1 2" key="1">
    <citation type="submission" date="2024-04" db="EMBL/GenBank/DDBJ databases">
        <title>Genome sequencing and assembly of rice foliar adapted Chryseobacterium endophyticum OsEnb-ALM-A6.</title>
        <authorList>
            <person name="Kumar S."/>
            <person name="Javed M."/>
            <person name="Chouhan V."/>
            <person name="Charishma K."/>
            <person name="Patel A."/>
            <person name="Kumar M."/>
            <person name="Sahu K.P."/>
            <person name="Kumar A."/>
        </authorList>
    </citation>
    <scope>NUCLEOTIDE SEQUENCE [LARGE SCALE GENOMIC DNA]</scope>
    <source>
        <strain evidence="1 2">OsEnb-ALM-A6</strain>
    </source>
</reference>
<gene>
    <name evidence="1" type="ORF">AAFP95_13225</name>
</gene>
<proteinExistence type="predicted"/>
<name>A0AAU6WKC0_9FLAO</name>
<dbReference type="RefSeq" id="WP_345765549.1">
    <property type="nucleotide sequence ID" value="NZ_CP154834.1"/>
</dbReference>